<comment type="subunit">
    <text evidence="6">NDH-1 is composed of 14 different subunits. Subunits NuoB, C, D, E, F, and G constitute the peripheral sector of the complex.</text>
</comment>
<evidence type="ECO:0000256" key="4">
    <source>
        <dbReference type="ARBA" id="ARBA00022967"/>
    </source>
</evidence>
<keyword evidence="4 6" id="KW-1278">Translocase</keyword>
<comment type="function">
    <text evidence="6">NDH-1 shuttles electrons from NADH, via FMN and iron-sulfur (Fe-S) centers, to quinones in the respiratory chain. The immediate electron acceptor for the enzyme in this species is believed to be ubiquinone. Couples the redox reaction to proton translocation (for every two electrons transferred, four hydrogen ions are translocated across the cytoplasmic membrane), and thus conserves the redox energy in a proton gradient.</text>
</comment>
<sequence>MASDNLQHVEQNYMCDPESDGGFVYTTVEAAINWMHKYSLWPMPMGTSCCAIEYMAASCSRYDISRFGAEVNRYAPRQADFMFICGTITYKMALMVRRIWDQMPEPKWCIACGACACTGGMFRTYSVLQGVDKIVPVDVYISGCPPRPEALLQGLITLQDKIMKTDHPLKDFFKEHPLREANNAATLKNTIPLE</sequence>
<dbReference type="InterPro" id="IPR006138">
    <property type="entry name" value="NADH_UQ_OxRdtase_20Kd_su"/>
</dbReference>
<dbReference type="GO" id="GO:0005506">
    <property type="term" value="F:iron ion binding"/>
    <property type="evidence" value="ECO:0007669"/>
    <property type="project" value="UniProtKB-UniRule"/>
</dbReference>
<dbReference type="Pfam" id="PF01058">
    <property type="entry name" value="Oxidored_q6"/>
    <property type="match status" value="1"/>
</dbReference>
<reference evidence="9" key="2">
    <citation type="submission" date="2021-04" db="EMBL/GenBank/DDBJ databases">
        <authorList>
            <person name="Gilroy R."/>
        </authorList>
    </citation>
    <scope>NUCLEOTIDE SEQUENCE</scope>
    <source>
        <strain evidence="9">14975</strain>
    </source>
</reference>
<feature type="binding site" evidence="6">
    <location>
        <position position="49"/>
    </location>
    <ligand>
        <name>[4Fe-4S] cluster</name>
        <dbReference type="ChEBI" id="CHEBI:49883"/>
    </ligand>
</feature>
<protein>
    <recommendedName>
        <fullName evidence="6">NADH-quinone oxidoreductase subunit B</fullName>
        <ecNumber evidence="6">7.1.1.-</ecNumber>
    </recommendedName>
    <alternativeName>
        <fullName evidence="6">NADH dehydrogenase I subunit B</fullName>
    </alternativeName>
    <alternativeName>
        <fullName evidence="6">NDH-1 subunit B</fullName>
    </alternativeName>
</protein>
<dbReference type="Gene3D" id="3.40.50.12280">
    <property type="match status" value="1"/>
</dbReference>
<comment type="catalytic activity">
    <reaction evidence="6">
        <text>a quinone + NADH + 5 H(+)(in) = a quinol + NAD(+) + 4 H(+)(out)</text>
        <dbReference type="Rhea" id="RHEA:57888"/>
        <dbReference type="ChEBI" id="CHEBI:15378"/>
        <dbReference type="ChEBI" id="CHEBI:24646"/>
        <dbReference type="ChEBI" id="CHEBI:57540"/>
        <dbReference type="ChEBI" id="CHEBI:57945"/>
        <dbReference type="ChEBI" id="CHEBI:132124"/>
    </reaction>
</comment>
<dbReference type="NCBIfam" id="NF011390">
    <property type="entry name" value="PRK14815.1"/>
    <property type="match status" value="1"/>
</dbReference>
<dbReference type="GO" id="GO:0048038">
    <property type="term" value="F:quinone binding"/>
    <property type="evidence" value="ECO:0007669"/>
    <property type="project" value="UniProtKB-KW"/>
</dbReference>
<evidence type="ECO:0000256" key="3">
    <source>
        <dbReference type="ARBA" id="ARBA00022719"/>
    </source>
</evidence>
<evidence type="ECO:0000256" key="1">
    <source>
        <dbReference type="ARBA" id="ARBA00009173"/>
    </source>
</evidence>
<evidence type="ECO:0000256" key="6">
    <source>
        <dbReference type="HAMAP-Rule" id="MF_01356"/>
    </source>
</evidence>
<feature type="domain" description="NADH:ubiquinone oxidoreductase-like 20kDa subunit" evidence="8">
    <location>
        <begin position="49"/>
        <end position="157"/>
    </location>
</feature>
<dbReference type="PANTHER" id="PTHR11995:SF14">
    <property type="entry name" value="NADH DEHYDROGENASE [UBIQUINONE] IRON-SULFUR PROTEIN 7, MITOCHONDRIAL"/>
    <property type="match status" value="1"/>
</dbReference>
<dbReference type="GO" id="GO:0008137">
    <property type="term" value="F:NADH dehydrogenase (ubiquinone) activity"/>
    <property type="evidence" value="ECO:0007669"/>
    <property type="project" value="InterPro"/>
</dbReference>
<comment type="similarity">
    <text evidence="1 6 7">Belongs to the complex I 20 kDa subunit family.</text>
</comment>
<dbReference type="SUPFAM" id="SSF56770">
    <property type="entry name" value="HydA/Nqo6-like"/>
    <property type="match status" value="1"/>
</dbReference>
<keyword evidence="6 7" id="KW-0411">Iron-sulfur</keyword>
<feature type="binding site" evidence="6">
    <location>
        <position position="144"/>
    </location>
    <ligand>
        <name>[4Fe-4S] cluster</name>
        <dbReference type="ChEBI" id="CHEBI:49883"/>
    </ligand>
</feature>
<dbReference type="FunFam" id="3.40.50.12280:FF:000002">
    <property type="entry name" value="NADH-quinone oxidoreductase subunit B"/>
    <property type="match status" value="1"/>
</dbReference>
<keyword evidence="6 7" id="KW-0004">4Fe-4S</keyword>
<organism evidence="9 10">
    <name type="scientific">Candidatus Akkermansia intestinigallinarum</name>
    <dbReference type="NCBI Taxonomy" id="2838431"/>
    <lineage>
        <taxon>Bacteria</taxon>
        <taxon>Pseudomonadati</taxon>
        <taxon>Verrucomicrobiota</taxon>
        <taxon>Verrucomicrobiia</taxon>
        <taxon>Verrucomicrobiales</taxon>
        <taxon>Akkermansiaceae</taxon>
        <taxon>Akkermansia</taxon>
    </lineage>
</organism>
<name>A0A9D2AHM6_9BACT</name>
<evidence type="ECO:0000256" key="5">
    <source>
        <dbReference type="ARBA" id="ARBA00023027"/>
    </source>
</evidence>
<dbReference type="NCBIfam" id="NF005012">
    <property type="entry name" value="PRK06411.1"/>
    <property type="match status" value="1"/>
</dbReference>
<dbReference type="GO" id="GO:0015990">
    <property type="term" value="P:electron transport coupled proton transport"/>
    <property type="evidence" value="ECO:0007669"/>
    <property type="project" value="TreeGrafter"/>
</dbReference>
<evidence type="ECO:0000313" key="9">
    <source>
        <dbReference type="EMBL" id="HIX20644.1"/>
    </source>
</evidence>
<keyword evidence="2 6" id="KW-0813">Transport</keyword>
<accession>A0A9D2AHM6</accession>
<dbReference type="GO" id="GO:0050136">
    <property type="term" value="F:NADH dehydrogenase (quinone) (non-electrogenic) activity"/>
    <property type="evidence" value="ECO:0007669"/>
    <property type="project" value="UniProtKB-UniRule"/>
</dbReference>
<evidence type="ECO:0000259" key="8">
    <source>
        <dbReference type="Pfam" id="PF01058"/>
    </source>
</evidence>
<dbReference type="GO" id="GO:0005886">
    <property type="term" value="C:plasma membrane"/>
    <property type="evidence" value="ECO:0007669"/>
    <property type="project" value="UniProtKB-SubCell"/>
</dbReference>
<keyword evidence="9" id="KW-0560">Oxidoreductase</keyword>
<dbReference type="GO" id="GO:0045271">
    <property type="term" value="C:respiratory chain complex I"/>
    <property type="evidence" value="ECO:0007669"/>
    <property type="project" value="TreeGrafter"/>
</dbReference>
<reference evidence="9" key="1">
    <citation type="journal article" date="2021" name="PeerJ">
        <title>Extensive microbial diversity within the chicken gut microbiome revealed by metagenomics and culture.</title>
        <authorList>
            <person name="Gilroy R."/>
            <person name="Ravi A."/>
            <person name="Getino M."/>
            <person name="Pursley I."/>
            <person name="Horton D.L."/>
            <person name="Alikhan N.F."/>
            <person name="Baker D."/>
            <person name="Gharbi K."/>
            <person name="Hall N."/>
            <person name="Watson M."/>
            <person name="Adriaenssens E.M."/>
            <person name="Foster-Nyarko E."/>
            <person name="Jarju S."/>
            <person name="Secka A."/>
            <person name="Antonio M."/>
            <person name="Oren A."/>
            <person name="Chaudhuri R.R."/>
            <person name="La Ragione R."/>
            <person name="Hildebrand F."/>
            <person name="Pallen M.J."/>
        </authorList>
    </citation>
    <scope>NUCLEOTIDE SEQUENCE</scope>
    <source>
        <strain evidence="9">14975</strain>
    </source>
</reference>
<evidence type="ECO:0000256" key="2">
    <source>
        <dbReference type="ARBA" id="ARBA00022448"/>
    </source>
</evidence>
<dbReference type="Proteomes" id="UP000823964">
    <property type="component" value="Unassembled WGS sequence"/>
</dbReference>
<keyword evidence="5 6" id="KW-0520">NAD</keyword>
<dbReference type="EMBL" id="DXFQ01000161">
    <property type="protein sequence ID" value="HIX20644.1"/>
    <property type="molecule type" value="Genomic_DNA"/>
</dbReference>
<proteinExistence type="inferred from homology"/>
<dbReference type="GO" id="GO:0051539">
    <property type="term" value="F:4 iron, 4 sulfur cluster binding"/>
    <property type="evidence" value="ECO:0007669"/>
    <property type="project" value="UniProtKB-KW"/>
</dbReference>
<comment type="cofactor">
    <cofactor evidence="6">
        <name>[4Fe-4S] cluster</name>
        <dbReference type="ChEBI" id="CHEBI:49883"/>
    </cofactor>
    <text evidence="6">Binds 1 [4Fe-4S] cluster.</text>
</comment>
<evidence type="ECO:0000256" key="7">
    <source>
        <dbReference type="RuleBase" id="RU004464"/>
    </source>
</evidence>
<keyword evidence="6 7" id="KW-0479">Metal-binding</keyword>
<dbReference type="PANTHER" id="PTHR11995">
    <property type="entry name" value="NADH DEHYDROGENASE"/>
    <property type="match status" value="1"/>
</dbReference>
<keyword evidence="6" id="KW-0830">Ubiquinone</keyword>
<keyword evidence="6" id="KW-1003">Cell membrane</keyword>
<feature type="binding site" evidence="6">
    <location>
        <position position="50"/>
    </location>
    <ligand>
        <name>[4Fe-4S] cluster</name>
        <dbReference type="ChEBI" id="CHEBI:49883"/>
    </ligand>
</feature>
<comment type="caution">
    <text evidence="9">The sequence shown here is derived from an EMBL/GenBank/DDBJ whole genome shotgun (WGS) entry which is preliminary data.</text>
</comment>
<keyword evidence="3 6" id="KW-0874">Quinone</keyword>
<comment type="subcellular location">
    <subcellularLocation>
        <location evidence="6">Cell membrane</location>
        <topology evidence="6">Peripheral membrane protein</topology>
        <orientation evidence="6">Cytoplasmic side</orientation>
    </subcellularLocation>
</comment>
<dbReference type="EC" id="7.1.1.-" evidence="6"/>
<gene>
    <name evidence="6 9" type="primary">nuoB</name>
    <name evidence="9" type="ORF">H9862_08610</name>
</gene>
<feature type="binding site" evidence="6">
    <location>
        <position position="115"/>
    </location>
    <ligand>
        <name>[4Fe-4S] cluster</name>
        <dbReference type="ChEBI" id="CHEBI:49883"/>
    </ligand>
</feature>
<dbReference type="NCBIfam" id="TIGR01957">
    <property type="entry name" value="nuoB_fam"/>
    <property type="match status" value="1"/>
</dbReference>
<evidence type="ECO:0000313" key="10">
    <source>
        <dbReference type="Proteomes" id="UP000823964"/>
    </source>
</evidence>
<dbReference type="HAMAP" id="MF_01356">
    <property type="entry name" value="NDH1_NuoB"/>
    <property type="match status" value="1"/>
</dbReference>
<keyword evidence="6" id="KW-0472">Membrane</keyword>
<dbReference type="InterPro" id="IPR006137">
    <property type="entry name" value="NADH_UbQ_OxRdtase-like_20kDa"/>
</dbReference>
<dbReference type="GO" id="GO:0009060">
    <property type="term" value="P:aerobic respiration"/>
    <property type="evidence" value="ECO:0007669"/>
    <property type="project" value="TreeGrafter"/>
</dbReference>
<keyword evidence="6 7" id="KW-0408">Iron</keyword>
<dbReference type="AlphaFoldDB" id="A0A9D2AHM6"/>